<evidence type="ECO:0000313" key="3">
    <source>
        <dbReference type="Proteomes" id="UP000027265"/>
    </source>
</evidence>
<evidence type="ECO:0000313" key="2">
    <source>
        <dbReference type="EMBL" id="KDQ52109.1"/>
    </source>
</evidence>
<evidence type="ECO:0000256" key="1">
    <source>
        <dbReference type="SAM" id="MobiDB-lite"/>
    </source>
</evidence>
<dbReference type="HOGENOM" id="CLU_2671395_0_0_1"/>
<dbReference type="EMBL" id="KL197742">
    <property type="protein sequence ID" value="KDQ52109.1"/>
    <property type="molecule type" value="Genomic_DNA"/>
</dbReference>
<feature type="compositionally biased region" description="Basic and acidic residues" evidence="1">
    <location>
        <begin position="1"/>
        <end position="41"/>
    </location>
</feature>
<dbReference type="AlphaFoldDB" id="A0A067PBH2"/>
<organism evidence="2 3">
    <name type="scientific">Jaapia argillacea MUCL 33604</name>
    <dbReference type="NCBI Taxonomy" id="933084"/>
    <lineage>
        <taxon>Eukaryota</taxon>
        <taxon>Fungi</taxon>
        <taxon>Dikarya</taxon>
        <taxon>Basidiomycota</taxon>
        <taxon>Agaricomycotina</taxon>
        <taxon>Agaricomycetes</taxon>
        <taxon>Agaricomycetidae</taxon>
        <taxon>Jaapiales</taxon>
        <taxon>Jaapiaceae</taxon>
        <taxon>Jaapia</taxon>
    </lineage>
</organism>
<dbReference type="InParanoid" id="A0A067PBH2"/>
<proteinExistence type="predicted"/>
<sequence>MEGGRKGEGRLGGREVEEAGRGKGGRERGEGKGGKERREGEGMDGAWRGMEYWSIELTQVGISAYEEGEGGESEI</sequence>
<accession>A0A067PBH2</accession>
<dbReference type="Proteomes" id="UP000027265">
    <property type="component" value="Unassembled WGS sequence"/>
</dbReference>
<gene>
    <name evidence="2" type="ORF">JAAARDRAFT_489809</name>
</gene>
<keyword evidence="3" id="KW-1185">Reference proteome</keyword>
<protein>
    <submittedName>
        <fullName evidence="2">Uncharacterized protein</fullName>
    </submittedName>
</protein>
<name>A0A067PBH2_9AGAM</name>
<feature type="region of interest" description="Disordered" evidence="1">
    <location>
        <begin position="1"/>
        <end position="43"/>
    </location>
</feature>
<reference evidence="3" key="1">
    <citation type="journal article" date="2014" name="Proc. Natl. Acad. Sci. U.S.A.">
        <title>Extensive sampling of basidiomycete genomes demonstrates inadequacy of the white-rot/brown-rot paradigm for wood decay fungi.</title>
        <authorList>
            <person name="Riley R."/>
            <person name="Salamov A.A."/>
            <person name="Brown D.W."/>
            <person name="Nagy L.G."/>
            <person name="Floudas D."/>
            <person name="Held B.W."/>
            <person name="Levasseur A."/>
            <person name="Lombard V."/>
            <person name="Morin E."/>
            <person name="Otillar R."/>
            <person name="Lindquist E.A."/>
            <person name="Sun H."/>
            <person name="LaButti K.M."/>
            <person name="Schmutz J."/>
            <person name="Jabbour D."/>
            <person name="Luo H."/>
            <person name="Baker S.E."/>
            <person name="Pisabarro A.G."/>
            <person name="Walton J.D."/>
            <person name="Blanchette R.A."/>
            <person name="Henrissat B."/>
            <person name="Martin F."/>
            <person name="Cullen D."/>
            <person name="Hibbett D.S."/>
            <person name="Grigoriev I.V."/>
        </authorList>
    </citation>
    <scope>NUCLEOTIDE SEQUENCE [LARGE SCALE GENOMIC DNA]</scope>
    <source>
        <strain evidence="3">MUCL 33604</strain>
    </source>
</reference>